<dbReference type="AlphaFoldDB" id="A0A0F9R8J3"/>
<comment type="caution">
    <text evidence="1">The sequence shown here is derived from an EMBL/GenBank/DDBJ whole genome shotgun (WGS) entry which is preliminary data.</text>
</comment>
<organism evidence="1">
    <name type="scientific">marine sediment metagenome</name>
    <dbReference type="NCBI Taxonomy" id="412755"/>
    <lineage>
        <taxon>unclassified sequences</taxon>
        <taxon>metagenomes</taxon>
        <taxon>ecological metagenomes</taxon>
    </lineage>
</organism>
<sequence length="82" mass="9914">MKRFIEIFDDADGLEKTIDTNRIVSFERWDIGPNKYVLRLDTDHVVQVREMGGCTTLEYVTWLPVFENRPEREWLYAYLRRS</sequence>
<proteinExistence type="predicted"/>
<accession>A0A0F9R8J3</accession>
<reference evidence="1" key="1">
    <citation type="journal article" date="2015" name="Nature">
        <title>Complex archaea that bridge the gap between prokaryotes and eukaryotes.</title>
        <authorList>
            <person name="Spang A."/>
            <person name="Saw J.H."/>
            <person name="Jorgensen S.L."/>
            <person name="Zaremba-Niedzwiedzka K."/>
            <person name="Martijn J."/>
            <person name="Lind A.E."/>
            <person name="van Eijk R."/>
            <person name="Schleper C."/>
            <person name="Guy L."/>
            <person name="Ettema T.J."/>
        </authorList>
    </citation>
    <scope>NUCLEOTIDE SEQUENCE</scope>
</reference>
<gene>
    <name evidence="1" type="ORF">LCGC14_0924480</name>
</gene>
<name>A0A0F9R8J3_9ZZZZ</name>
<evidence type="ECO:0000313" key="1">
    <source>
        <dbReference type="EMBL" id="KKN21531.1"/>
    </source>
</evidence>
<protein>
    <submittedName>
        <fullName evidence="1">Uncharacterized protein</fullName>
    </submittedName>
</protein>
<dbReference type="EMBL" id="LAZR01003140">
    <property type="protein sequence ID" value="KKN21531.1"/>
    <property type="molecule type" value="Genomic_DNA"/>
</dbReference>